<evidence type="ECO:0000256" key="1">
    <source>
        <dbReference type="SAM" id="MobiDB-lite"/>
    </source>
</evidence>
<comment type="caution">
    <text evidence="2">The sequence shown here is derived from an EMBL/GenBank/DDBJ whole genome shotgun (WGS) entry which is preliminary data.</text>
</comment>
<organism evidence="2">
    <name type="scientific">Tanacetum cinerariifolium</name>
    <name type="common">Dalmatian daisy</name>
    <name type="synonym">Chrysanthemum cinerariifolium</name>
    <dbReference type="NCBI Taxonomy" id="118510"/>
    <lineage>
        <taxon>Eukaryota</taxon>
        <taxon>Viridiplantae</taxon>
        <taxon>Streptophyta</taxon>
        <taxon>Embryophyta</taxon>
        <taxon>Tracheophyta</taxon>
        <taxon>Spermatophyta</taxon>
        <taxon>Magnoliopsida</taxon>
        <taxon>eudicotyledons</taxon>
        <taxon>Gunneridae</taxon>
        <taxon>Pentapetalae</taxon>
        <taxon>asterids</taxon>
        <taxon>campanulids</taxon>
        <taxon>Asterales</taxon>
        <taxon>Asteraceae</taxon>
        <taxon>Asteroideae</taxon>
        <taxon>Anthemideae</taxon>
        <taxon>Anthemidinae</taxon>
        <taxon>Tanacetum</taxon>
    </lineage>
</organism>
<evidence type="ECO:0000313" key="2">
    <source>
        <dbReference type="EMBL" id="GEU89850.1"/>
    </source>
</evidence>
<dbReference type="AlphaFoldDB" id="A0A6L2NUH9"/>
<dbReference type="EMBL" id="BKCJ010010051">
    <property type="protein sequence ID" value="GEU89850.1"/>
    <property type="molecule type" value="Genomic_DNA"/>
</dbReference>
<reference evidence="2" key="1">
    <citation type="journal article" date="2019" name="Sci. Rep.">
        <title>Draft genome of Tanacetum cinerariifolium, the natural source of mosquito coil.</title>
        <authorList>
            <person name="Yamashiro T."/>
            <person name="Shiraishi A."/>
            <person name="Satake H."/>
            <person name="Nakayama K."/>
        </authorList>
    </citation>
    <scope>NUCLEOTIDE SEQUENCE</scope>
</reference>
<proteinExistence type="predicted"/>
<protein>
    <submittedName>
        <fullName evidence="2">Uncharacterized protein</fullName>
    </submittedName>
</protein>
<feature type="region of interest" description="Disordered" evidence="1">
    <location>
        <begin position="123"/>
        <end position="173"/>
    </location>
</feature>
<name>A0A6L2NUH9_TANCI</name>
<feature type="compositionally biased region" description="Polar residues" evidence="1">
    <location>
        <begin position="136"/>
        <end position="145"/>
    </location>
</feature>
<dbReference type="PANTHER" id="PTHR31973">
    <property type="entry name" value="POLYPROTEIN, PUTATIVE-RELATED"/>
    <property type="match status" value="1"/>
</dbReference>
<sequence>MVFVEKPFEYTHGDFKVIDDVDFDGVLYVQIGEENVVITNSINDDPWLIKFVGKGTFIGQTDDPTTNLDVVGMKFENPLQLKNMLANYGVANGYQLCFMQNDYNKLLVYCGRNVGEGKCAAFKRKKPKDKPDHAKCTNSDIGDSSSKPDHAECSSKPATKKNGRTSQAMKERWSDKKYEKRDYKKVFRVHLGCGHLGRALKSPSKLKSYTQTISVADAIHWVVCWRPETWLMARFTLKGCIFALRVLSKGWKQSNDLLAWVVVGVENKDIWAWFLSLLQEYLELRYGGGLTDISNRHKGLLEVVACIIPNSEHRQAFFEMEKCSAAFENGISKSFNSRIVPARELGVNEFLLNQSWYNAYQYSIRPVLGSKLWKPCDNLAPLPPIERKRPGKPRKQRIGSPIKRGEDNQVTKGGSMGNLTAEIDMEALAEVQREIAVEEAKQERIRQIWAENEANYL</sequence>
<gene>
    <name evidence="2" type="ORF">Tci_061828</name>
</gene>
<feature type="region of interest" description="Disordered" evidence="1">
    <location>
        <begin position="383"/>
        <end position="414"/>
    </location>
</feature>
<dbReference type="PANTHER" id="PTHR31973:SF187">
    <property type="entry name" value="MUTATOR TRANSPOSASE MUDRA PROTEIN"/>
    <property type="match status" value="1"/>
</dbReference>
<accession>A0A6L2NUH9</accession>